<dbReference type="Gene3D" id="3.30.350.10">
    <property type="entry name" value="Subtilisin inhibitor-like"/>
    <property type="match status" value="1"/>
</dbReference>
<accession>A0ABU1JAI9</accession>
<feature type="region of interest" description="Disordered" evidence="1">
    <location>
        <begin position="31"/>
        <end position="71"/>
    </location>
</feature>
<feature type="chain" id="PRO_5045488586" description="Subtilisin inhibitor-like" evidence="2">
    <location>
        <begin position="27"/>
        <end position="188"/>
    </location>
</feature>
<proteinExistence type="predicted"/>
<dbReference type="PROSITE" id="PS51257">
    <property type="entry name" value="PROKAR_LIPOPROTEIN"/>
    <property type="match status" value="1"/>
</dbReference>
<dbReference type="Proteomes" id="UP001185069">
    <property type="component" value="Unassembled WGS sequence"/>
</dbReference>
<dbReference type="SUPFAM" id="SSF55399">
    <property type="entry name" value="Subtilisin inhibitor"/>
    <property type="match status" value="1"/>
</dbReference>
<name>A0ABU1JAI9_9MICC</name>
<evidence type="ECO:0000256" key="2">
    <source>
        <dbReference type="SAM" id="SignalP"/>
    </source>
</evidence>
<feature type="signal peptide" evidence="2">
    <location>
        <begin position="1"/>
        <end position="26"/>
    </location>
</feature>
<dbReference type="InterPro" id="IPR036819">
    <property type="entry name" value="Subtilisin_inhibitor-like_sf"/>
</dbReference>
<dbReference type="RefSeq" id="WP_309797764.1">
    <property type="nucleotide sequence ID" value="NZ_BAAAHY010000005.1"/>
</dbReference>
<organism evidence="3 4">
    <name type="scientific">Arthrobacter russicus</name>
    <dbReference type="NCBI Taxonomy" id="172040"/>
    <lineage>
        <taxon>Bacteria</taxon>
        <taxon>Bacillati</taxon>
        <taxon>Actinomycetota</taxon>
        <taxon>Actinomycetes</taxon>
        <taxon>Micrococcales</taxon>
        <taxon>Micrococcaceae</taxon>
        <taxon>Arthrobacter</taxon>
    </lineage>
</organism>
<reference evidence="3 4" key="1">
    <citation type="submission" date="2023-07" db="EMBL/GenBank/DDBJ databases">
        <title>Sequencing the genomes of 1000 actinobacteria strains.</title>
        <authorList>
            <person name="Klenk H.-P."/>
        </authorList>
    </citation>
    <scope>NUCLEOTIDE SEQUENCE [LARGE SCALE GENOMIC DNA]</scope>
    <source>
        <strain evidence="3 4">DSM 14555</strain>
    </source>
</reference>
<sequence>MKRSSTGRYGVPAASALLILTGAALLAGCASPPSGTDNPTNAPPAATSGPGLPPSASTGLPGSPNPAPAISLPAGADIGLSIAVKAGPEDPAKATTLICNGSSPLPESSVSDPAAACAAVQKFGSAIFSPTAPNRQCTMQYGGPQTAQVTGTVKGQAVAKSFSLTDGCEISDWNSFAAVLGSPADSGL</sequence>
<keyword evidence="4" id="KW-1185">Reference proteome</keyword>
<evidence type="ECO:0000256" key="1">
    <source>
        <dbReference type="SAM" id="MobiDB-lite"/>
    </source>
</evidence>
<comment type="caution">
    <text evidence="3">The sequence shown here is derived from an EMBL/GenBank/DDBJ whole genome shotgun (WGS) entry which is preliminary data.</text>
</comment>
<keyword evidence="2" id="KW-0732">Signal</keyword>
<evidence type="ECO:0000313" key="4">
    <source>
        <dbReference type="Proteomes" id="UP001185069"/>
    </source>
</evidence>
<gene>
    <name evidence="3" type="ORF">JOE69_001675</name>
</gene>
<evidence type="ECO:0000313" key="3">
    <source>
        <dbReference type="EMBL" id="MDR6269437.1"/>
    </source>
</evidence>
<dbReference type="EMBL" id="JAVDQF010000001">
    <property type="protein sequence ID" value="MDR6269437.1"/>
    <property type="molecule type" value="Genomic_DNA"/>
</dbReference>
<protein>
    <recommendedName>
        <fullName evidence="5">Subtilisin inhibitor-like</fullName>
    </recommendedName>
</protein>
<evidence type="ECO:0008006" key="5">
    <source>
        <dbReference type="Google" id="ProtNLM"/>
    </source>
</evidence>